<evidence type="ECO:0000313" key="3">
    <source>
        <dbReference type="Proteomes" id="UP000762676"/>
    </source>
</evidence>
<keyword evidence="3" id="KW-1185">Reference proteome</keyword>
<name>A0AAV4F8C9_9GAST</name>
<sequence length="381" mass="42248">MPRRTRKKKSQSSQWPPLRFVSSPLFQPAPVLEQEMAATNPVTAKTVPIDDLTETVWVSPQFSQLGHRMLRSSLSVCRTANSASKGSRVHSTLNKRSKFKPLRFLCEETSSGETSVCDPKHLQPIRLETILQQAGGEKCHVHEGSNAGQNSEMDIEHSNLPTKHVGINKENTDQHSAALSTPVRANRVLRSGRCDSSGSICKTKRTTHSSERINFCNVIETGAPYSKADYGNSTDSQQYQTTDDSLVNVPCPASFVATPSRVEFSADEQLLDMNEPQTDHPDRCLSSPSTADGKSSTLTHNCVNMPVPNKDDLACNNNVKSRLGIFSNTNSWLKTPPGKERDFRVVLALDTPECDYGLRLRQRQLKYGLREGKQNMLTKPP</sequence>
<dbReference type="AlphaFoldDB" id="A0AAV4F8C9"/>
<dbReference type="GO" id="GO:0005634">
    <property type="term" value="C:nucleus"/>
    <property type="evidence" value="ECO:0007669"/>
    <property type="project" value="InterPro"/>
</dbReference>
<dbReference type="GO" id="GO:0000725">
    <property type="term" value="P:recombinational repair"/>
    <property type="evidence" value="ECO:0007669"/>
    <property type="project" value="TreeGrafter"/>
</dbReference>
<accession>A0AAV4F8C9</accession>
<feature type="compositionally biased region" description="Polar residues" evidence="1">
    <location>
        <begin position="286"/>
        <end position="296"/>
    </location>
</feature>
<evidence type="ECO:0000313" key="2">
    <source>
        <dbReference type="EMBL" id="GFR68973.1"/>
    </source>
</evidence>
<dbReference type="GO" id="GO:0000077">
    <property type="term" value="P:DNA damage checkpoint signaling"/>
    <property type="evidence" value="ECO:0007669"/>
    <property type="project" value="InterPro"/>
</dbReference>
<feature type="region of interest" description="Disordered" evidence="1">
    <location>
        <begin position="274"/>
        <end position="296"/>
    </location>
</feature>
<protein>
    <submittedName>
        <fullName evidence="2">Uncharacterized protein</fullName>
    </submittedName>
</protein>
<dbReference type="PANTHER" id="PTHR35541">
    <property type="entry name" value="RAD9, HUS1, RAD1-INTERACTING NUCLEAR ORPHAN PROTEIN 1"/>
    <property type="match status" value="1"/>
</dbReference>
<comment type="caution">
    <text evidence="2">The sequence shown here is derived from an EMBL/GenBank/DDBJ whole genome shotgun (WGS) entry which is preliminary data.</text>
</comment>
<dbReference type="InterPro" id="IPR029293">
    <property type="entry name" value="RHNO1"/>
</dbReference>
<dbReference type="EMBL" id="BMAT01004145">
    <property type="protein sequence ID" value="GFR68973.1"/>
    <property type="molecule type" value="Genomic_DNA"/>
</dbReference>
<reference evidence="2 3" key="1">
    <citation type="journal article" date="2021" name="Elife">
        <title>Chloroplast acquisition without the gene transfer in kleptoplastic sea slugs, Plakobranchus ocellatus.</title>
        <authorList>
            <person name="Maeda T."/>
            <person name="Takahashi S."/>
            <person name="Yoshida T."/>
            <person name="Shimamura S."/>
            <person name="Takaki Y."/>
            <person name="Nagai Y."/>
            <person name="Toyoda A."/>
            <person name="Suzuki Y."/>
            <person name="Arimoto A."/>
            <person name="Ishii H."/>
            <person name="Satoh N."/>
            <person name="Nishiyama T."/>
            <person name="Hasebe M."/>
            <person name="Maruyama T."/>
            <person name="Minagawa J."/>
            <person name="Obokata J."/>
            <person name="Shigenobu S."/>
        </authorList>
    </citation>
    <scope>NUCLEOTIDE SEQUENCE [LARGE SCALE GENOMIC DNA]</scope>
</reference>
<proteinExistence type="predicted"/>
<evidence type="ECO:0000256" key="1">
    <source>
        <dbReference type="SAM" id="MobiDB-lite"/>
    </source>
</evidence>
<dbReference type="Proteomes" id="UP000762676">
    <property type="component" value="Unassembled WGS sequence"/>
</dbReference>
<dbReference type="GO" id="GO:0071479">
    <property type="term" value="P:cellular response to ionizing radiation"/>
    <property type="evidence" value="ECO:0007669"/>
    <property type="project" value="InterPro"/>
</dbReference>
<organism evidence="2 3">
    <name type="scientific">Elysia marginata</name>
    <dbReference type="NCBI Taxonomy" id="1093978"/>
    <lineage>
        <taxon>Eukaryota</taxon>
        <taxon>Metazoa</taxon>
        <taxon>Spiralia</taxon>
        <taxon>Lophotrochozoa</taxon>
        <taxon>Mollusca</taxon>
        <taxon>Gastropoda</taxon>
        <taxon>Heterobranchia</taxon>
        <taxon>Euthyneura</taxon>
        <taxon>Panpulmonata</taxon>
        <taxon>Sacoglossa</taxon>
        <taxon>Placobranchoidea</taxon>
        <taxon>Plakobranchidae</taxon>
        <taxon>Elysia</taxon>
    </lineage>
</organism>
<gene>
    <name evidence="2" type="ORF">ElyMa_002036300</name>
</gene>
<dbReference type="PANTHER" id="PTHR35541:SF1">
    <property type="entry name" value="RAD9, HUS1, RAD1-INTERACTING NUCLEAR ORPHAN PROTEIN 1"/>
    <property type="match status" value="1"/>
</dbReference>
<dbReference type="Pfam" id="PF15319">
    <property type="entry name" value="RHINO"/>
    <property type="match status" value="1"/>
</dbReference>
<dbReference type="GO" id="GO:0005694">
    <property type="term" value="C:chromosome"/>
    <property type="evidence" value="ECO:0007669"/>
    <property type="project" value="TreeGrafter"/>
</dbReference>